<dbReference type="PANTHER" id="PTHR43157:SF31">
    <property type="entry name" value="PHOSPHATIDYLINOSITOL-GLYCAN BIOSYNTHESIS CLASS F PROTEIN"/>
    <property type="match status" value="1"/>
</dbReference>
<dbReference type="PRINTS" id="PR00081">
    <property type="entry name" value="GDHRDH"/>
</dbReference>
<protein>
    <submittedName>
        <fullName evidence="2">Uncharacterized protein</fullName>
    </submittedName>
</protein>
<name>A0A5N6KJ94_MONLA</name>
<dbReference type="Gene3D" id="3.40.50.720">
    <property type="entry name" value="NAD(P)-binding Rossmann-like Domain"/>
    <property type="match status" value="1"/>
</dbReference>
<dbReference type="Proteomes" id="UP000326757">
    <property type="component" value="Unassembled WGS sequence"/>
</dbReference>
<dbReference type="GO" id="GO:0016491">
    <property type="term" value="F:oxidoreductase activity"/>
    <property type="evidence" value="ECO:0007669"/>
    <property type="project" value="UniProtKB-KW"/>
</dbReference>
<evidence type="ECO:0000313" key="2">
    <source>
        <dbReference type="EMBL" id="KAB8303755.1"/>
    </source>
</evidence>
<dbReference type="Pfam" id="PF00106">
    <property type="entry name" value="adh_short"/>
    <property type="match status" value="1"/>
</dbReference>
<accession>A0A5N6KJ94</accession>
<organism evidence="2 3">
    <name type="scientific">Monilinia laxa</name>
    <name type="common">Brown rot fungus</name>
    <name type="synonym">Sclerotinia laxa</name>
    <dbReference type="NCBI Taxonomy" id="61186"/>
    <lineage>
        <taxon>Eukaryota</taxon>
        <taxon>Fungi</taxon>
        <taxon>Dikarya</taxon>
        <taxon>Ascomycota</taxon>
        <taxon>Pezizomycotina</taxon>
        <taxon>Leotiomycetes</taxon>
        <taxon>Helotiales</taxon>
        <taxon>Sclerotiniaceae</taxon>
        <taxon>Monilinia</taxon>
    </lineage>
</organism>
<proteinExistence type="predicted"/>
<evidence type="ECO:0000313" key="3">
    <source>
        <dbReference type="Proteomes" id="UP000326757"/>
    </source>
</evidence>
<dbReference type="InterPro" id="IPR036291">
    <property type="entry name" value="NAD(P)-bd_dom_sf"/>
</dbReference>
<dbReference type="SUPFAM" id="SSF51735">
    <property type="entry name" value="NAD(P)-binding Rossmann-fold domains"/>
    <property type="match status" value="1"/>
</dbReference>
<dbReference type="OrthoDB" id="542013at2759"/>
<reference evidence="2 3" key="1">
    <citation type="submission" date="2019-06" db="EMBL/GenBank/DDBJ databases">
        <title>Genome Sequence of the Brown Rot Fungal Pathogen Monilinia laxa.</title>
        <authorList>
            <person name="De Miccolis Angelini R.M."/>
            <person name="Landi L."/>
            <person name="Abate D."/>
            <person name="Pollastro S."/>
            <person name="Romanazzi G."/>
            <person name="Faretra F."/>
        </authorList>
    </citation>
    <scope>NUCLEOTIDE SEQUENCE [LARGE SCALE GENOMIC DNA]</scope>
    <source>
        <strain evidence="2 3">Mlax316</strain>
    </source>
</reference>
<comment type="caution">
    <text evidence="2">The sequence shown here is derived from an EMBL/GenBank/DDBJ whole genome shotgun (WGS) entry which is preliminary data.</text>
</comment>
<dbReference type="AlphaFoldDB" id="A0A5N6KJ94"/>
<keyword evidence="1" id="KW-0560">Oxidoreductase</keyword>
<keyword evidence="3" id="KW-1185">Reference proteome</keyword>
<dbReference type="PANTHER" id="PTHR43157">
    <property type="entry name" value="PHOSPHATIDYLINOSITOL-GLYCAN BIOSYNTHESIS CLASS F PROTEIN-RELATED"/>
    <property type="match status" value="1"/>
</dbReference>
<dbReference type="EMBL" id="VIGI01000002">
    <property type="protein sequence ID" value="KAB8303755.1"/>
    <property type="molecule type" value="Genomic_DNA"/>
</dbReference>
<sequence>MPNLFGHFNLPTDFLGRFLKSQFKTLPYPSTSFAGQTIIITGANTGLGHEAARHIVRLGAARVILACRTLFKGEAAAASISASLSSHKTTIEVWQVDLTSYASVKEFCDKVNQLDRLDVMLENAGLAVPKYEEFEGMESTVTVNVMSTFLMALLVLPKLRESAAKFNITPRLTIVASDAHEQALFKEQSSPSILTALKNPKLQQDRYNVSKLLEILIIRELAPRLSKSEKPVIILNTLTPGFCHSELMRHALFPLNAFAWIGKSLLARTTEIGSRTLVAAAAAGEESHGIYMVDCAVSEPSKYVRSEKGKNAQMRVYAEVMEALEKIQPGITKNI</sequence>
<dbReference type="InterPro" id="IPR002347">
    <property type="entry name" value="SDR_fam"/>
</dbReference>
<evidence type="ECO:0000256" key="1">
    <source>
        <dbReference type="ARBA" id="ARBA00023002"/>
    </source>
</evidence>
<gene>
    <name evidence="2" type="ORF">EYC80_005136</name>
</gene>